<keyword evidence="2" id="KW-1185">Reference proteome</keyword>
<name>A0ABD2CSM7_VESMC</name>
<gene>
    <name evidence="1" type="ORF">V1477_003674</name>
</gene>
<dbReference type="AlphaFoldDB" id="A0ABD2CSM7"/>
<evidence type="ECO:0000313" key="1">
    <source>
        <dbReference type="EMBL" id="KAL2748125.1"/>
    </source>
</evidence>
<organism evidence="1 2">
    <name type="scientific">Vespula maculifrons</name>
    <name type="common">Eastern yellow jacket</name>
    <name type="synonym">Wasp</name>
    <dbReference type="NCBI Taxonomy" id="7453"/>
    <lineage>
        <taxon>Eukaryota</taxon>
        <taxon>Metazoa</taxon>
        <taxon>Ecdysozoa</taxon>
        <taxon>Arthropoda</taxon>
        <taxon>Hexapoda</taxon>
        <taxon>Insecta</taxon>
        <taxon>Pterygota</taxon>
        <taxon>Neoptera</taxon>
        <taxon>Endopterygota</taxon>
        <taxon>Hymenoptera</taxon>
        <taxon>Apocrita</taxon>
        <taxon>Aculeata</taxon>
        <taxon>Vespoidea</taxon>
        <taxon>Vespidae</taxon>
        <taxon>Vespinae</taxon>
        <taxon>Vespula</taxon>
    </lineage>
</organism>
<dbReference type="Proteomes" id="UP001607303">
    <property type="component" value="Unassembled WGS sequence"/>
</dbReference>
<proteinExistence type="predicted"/>
<dbReference type="EMBL" id="JAYRBN010000033">
    <property type="protein sequence ID" value="KAL2748125.1"/>
    <property type="molecule type" value="Genomic_DNA"/>
</dbReference>
<evidence type="ECO:0000313" key="2">
    <source>
        <dbReference type="Proteomes" id="UP001607303"/>
    </source>
</evidence>
<accession>A0ABD2CSM7</accession>
<comment type="caution">
    <text evidence="1">The sequence shown here is derived from an EMBL/GenBank/DDBJ whole genome shotgun (WGS) entry which is preliminary data.</text>
</comment>
<reference evidence="1 2" key="1">
    <citation type="journal article" date="2024" name="Ann. Entomol. Soc. Am.">
        <title>Genomic analyses of the southern and eastern yellowjacket wasps (Hymenoptera: Vespidae) reveal evolutionary signatures of social life.</title>
        <authorList>
            <person name="Catto M.A."/>
            <person name="Caine P.B."/>
            <person name="Orr S.E."/>
            <person name="Hunt B.G."/>
            <person name="Goodisman M.A.D."/>
        </authorList>
    </citation>
    <scope>NUCLEOTIDE SEQUENCE [LARGE SCALE GENOMIC DNA]</scope>
    <source>
        <strain evidence="1">232</strain>
        <tissue evidence="1">Head and thorax</tissue>
    </source>
</reference>
<sequence>MRIRINNLSPPNPRNRSYRRVATAAVAATVAAAVAATATVAVAVAAGGTDVISLSEIAAADIYIRKEKIDIR</sequence>
<protein>
    <submittedName>
        <fullName evidence="1">Uncharacterized protein</fullName>
    </submittedName>
</protein>